<protein>
    <submittedName>
        <fullName evidence="1">Glycosyltransferase family protein</fullName>
    </submittedName>
</protein>
<dbReference type="AlphaFoldDB" id="A0A932M0Z6"/>
<name>A0A932M0Z6_UNCTE</name>
<dbReference type="SUPFAM" id="SSF53448">
    <property type="entry name" value="Nucleotide-diphospho-sugar transferases"/>
    <property type="match status" value="1"/>
</dbReference>
<gene>
    <name evidence="1" type="ORF">HYY65_10915</name>
</gene>
<sequence>MKTVGIIEARVSSTRLPGKIMRPILGKPMLELLSERLKLARGLDQLVIATTCNPADDVVEHLTQRLGIGCYRGSEQDVLDRVLQAAHAASAGVIVEITGDCPLVDPAVVDKVVAAYQANQFDFVSNRLRSTYPDGMGVRVFSTELLEKVARLTQDPVDREHVSIYIWEHPDEFSLHDVESGLPEKYWDLRLTVDTREDFLLITRIFTELYPGNPAFGLHDILDLIERRPELIEINRHIQPKQARE</sequence>
<proteinExistence type="predicted"/>
<accession>A0A932M0Z6</accession>
<dbReference type="Proteomes" id="UP000741360">
    <property type="component" value="Unassembled WGS sequence"/>
</dbReference>
<dbReference type="PANTHER" id="PTHR42866">
    <property type="entry name" value="3-DEOXY-MANNO-OCTULOSONATE CYTIDYLYLTRANSFERASE"/>
    <property type="match status" value="1"/>
</dbReference>
<dbReference type="EMBL" id="JACPSX010000209">
    <property type="protein sequence ID" value="MBI3015548.1"/>
    <property type="molecule type" value="Genomic_DNA"/>
</dbReference>
<comment type="caution">
    <text evidence="1">The sequence shown here is derived from an EMBL/GenBank/DDBJ whole genome shotgun (WGS) entry which is preliminary data.</text>
</comment>
<organism evidence="1 2">
    <name type="scientific">Tectimicrobiota bacterium</name>
    <dbReference type="NCBI Taxonomy" id="2528274"/>
    <lineage>
        <taxon>Bacteria</taxon>
        <taxon>Pseudomonadati</taxon>
        <taxon>Nitrospinota/Tectimicrobiota group</taxon>
        <taxon>Candidatus Tectimicrobiota</taxon>
    </lineage>
</organism>
<dbReference type="GO" id="GO:0005829">
    <property type="term" value="C:cytosol"/>
    <property type="evidence" value="ECO:0007669"/>
    <property type="project" value="TreeGrafter"/>
</dbReference>
<dbReference type="Gene3D" id="3.90.550.10">
    <property type="entry name" value="Spore Coat Polysaccharide Biosynthesis Protein SpsA, Chain A"/>
    <property type="match status" value="1"/>
</dbReference>
<dbReference type="CDD" id="cd02518">
    <property type="entry name" value="GT2_SpsF"/>
    <property type="match status" value="1"/>
</dbReference>
<evidence type="ECO:0000313" key="2">
    <source>
        <dbReference type="Proteomes" id="UP000741360"/>
    </source>
</evidence>
<dbReference type="InterPro" id="IPR029044">
    <property type="entry name" value="Nucleotide-diphossugar_trans"/>
</dbReference>
<dbReference type="Pfam" id="PF02348">
    <property type="entry name" value="CTP_transf_3"/>
    <property type="match status" value="1"/>
</dbReference>
<reference evidence="1" key="1">
    <citation type="submission" date="2020-07" db="EMBL/GenBank/DDBJ databases">
        <title>Huge and variable diversity of episymbiotic CPR bacteria and DPANN archaea in groundwater ecosystems.</title>
        <authorList>
            <person name="He C.Y."/>
            <person name="Keren R."/>
            <person name="Whittaker M."/>
            <person name="Farag I.F."/>
            <person name="Doudna J."/>
            <person name="Cate J.H.D."/>
            <person name="Banfield J.F."/>
        </authorList>
    </citation>
    <scope>NUCLEOTIDE SEQUENCE</scope>
    <source>
        <strain evidence="1">NC_groundwater_717_Ag_S-0.2um_59_8</strain>
    </source>
</reference>
<dbReference type="InterPro" id="IPR003329">
    <property type="entry name" value="Cytidylyl_trans"/>
</dbReference>
<evidence type="ECO:0000313" key="1">
    <source>
        <dbReference type="EMBL" id="MBI3015548.1"/>
    </source>
</evidence>
<dbReference type="PANTHER" id="PTHR42866:SF1">
    <property type="entry name" value="SPORE COAT POLYSACCHARIDE BIOSYNTHESIS PROTEIN SPSF"/>
    <property type="match status" value="1"/>
</dbReference>